<sequence>MSPLTMDVEEAEGAAHGLELGAPSAAEHQGNPIKTIGVAEARAEEGANESATDTPVTKDGATPLPAVALPEDSVVPRAACTPSTEEQASEETSDMEAASESTKRGLDEPLLGRSVAPSPSVWWEKKKRGRYHPVPDTHPDDCRRRDSK</sequence>
<evidence type="ECO:0000313" key="1">
    <source>
        <dbReference type="EMBL" id="KAG0440745.1"/>
    </source>
</evidence>
<protein>
    <submittedName>
        <fullName evidence="1">Uncharacterized protein</fullName>
    </submittedName>
</protein>
<comment type="caution">
    <text evidence="1">The sequence shown here is derived from an EMBL/GenBank/DDBJ whole genome shotgun (WGS) entry which is preliminary data.</text>
</comment>
<organism evidence="1 2">
    <name type="scientific">Ixodes persulcatus</name>
    <name type="common">Taiga tick</name>
    <dbReference type="NCBI Taxonomy" id="34615"/>
    <lineage>
        <taxon>Eukaryota</taxon>
        <taxon>Metazoa</taxon>
        <taxon>Ecdysozoa</taxon>
        <taxon>Arthropoda</taxon>
        <taxon>Chelicerata</taxon>
        <taxon>Arachnida</taxon>
        <taxon>Acari</taxon>
        <taxon>Parasitiformes</taxon>
        <taxon>Ixodida</taxon>
        <taxon>Ixodoidea</taxon>
        <taxon>Ixodidae</taxon>
        <taxon>Ixodinae</taxon>
        <taxon>Ixodes</taxon>
    </lineage>
</organism>
<proteinExistence type="predicted"/>
<dbReference type="EMBL" id="JABSTQ010004880">
    <property type="protein sequence ID" value="KAG0440745.1"/>
    <property type="molecule type" value="Genomic_DNA"/>
</dbReference>
<reference evidence="1 2" key="1">
    <citation type="journal article" date="2020" name="Cell">
        <title>Large-Scale Comparative Analyses of Tick Genomes Elucidate Their Genetic Diversity and Vector Capacities.</title>
        <authorList>
            <consortium name="Tick Genome and Microbiome Consortium (TIGMIC)"/>
            <person name="Jia N."/>
            <person name="Wang J."/>
            <person name="Shi W."/>
            <person name="Du L."/>
            <person name="Sun Y."/>
            <person name="Zhan W."/>
            <person name="Jiang J.F."/>
            <person name="Wang Q."/>
            <person name="Zhang B."/>
            <person name="Ji P."/>
            <person name="Bell-Sakyi L."/>
            <person name="Cui X.M."/>
            <person name="Yuan T.T."/>
            <person name="Jiang B.G."/>
            <person name="Yang W.F."/>
            <person name="Lam T.T."/>
            <person name="Chang Q.C."/>
            <person name="Ding S.J."/>
            <person name="Wang X.J."/>
            <person name="Zhu J.G."/>
            <person name="Ruan X.D."/>
            <person name="Zhao L."/>
            <person name="Wei J.T."/>
            <person name="Ye R.Z."/>
            <person name="Que T.C."/>
            <person name="Du C.H."/>
            <person name="Zhou Y.H."/>
            <person name="Cheng J.X."/>
            <person name="Dai P.F."/>
            <person name="Guo W.B."/>
            <person name="Han X.H."/>
            <person name="Huang E.J."/>
            <person name="Li L.F."/>
            <person name="Wei W."/>
            <person name="Gao Y.C."/>
            <person name="Liu J.Z."/>
            <person name="Shao H.Z."/>
            <person name="Wang X."/>
            <person name="Wang C.C."/>
            <person name="Yang T.C."/>
            <person name="Huo Q.B."/>
            <person name="Li W."/>
            <person name="Chen H.Y."/>
            <person name="Chen S.E."/>
            <person name="Zhou L.G."/>
            <person name="Ni X.B."/>
            <person name="Tian J.H."/>
            <person name="Sheng Y."/>
            <person name="Liu T."/>
            <person name="Pan Y.S."/>
            <person name="Xia L.Y."/>
            <person name="Li J."/>
            <person name="Zhao F."/>
            <person name="Cao W.C."/>
        </authorList>
    </citation>
    <scope>NUCLEOTIDE SEQUENCE [LARGE SCALE GENOMIC DNA]</scope>
    <source>
        <strain evidence="1">Iper-2018</strain>
    </source>
</reference>
<gene>
    <name evidence="1" type="ORF">HPB47_016195</name>
</gene>
<accession>A0AC60QTI3</accession>
<name>A0AC60QTI3_IXOPE</name>
<keyword evidence="2" id="KW-1185">Reference proteome</keyword>
<evidence type="ECO:0000313" key="2">
    <source>
        <dbReference type="Proteomes" id="UP000805193"/>
    </source>
</evidence>
<dbReference type="Proteomes" id="UP000805193">
    <property type="component" value="Unassembled WGS sequence"/>
</dbReference>